<evidence type="ECO:0000259" key="2">
    <source>
        <dbReference type="Pfam" id="PF26011"/>
    </source>
</evidence>
<reference evidence="4 5" key="1">
    <citation type="submission" date="2013-06" db="EMBL/GenBank/DDBJ databases">
        <authorList>
            <person name="Weinstock G."/>
            <person name="Sodergren E."/>
            <person name="Clifton S."/>
            <person name="Fulton L."/>
            <person name="Fulton B."/>
            <person name="Courtney L."/>
            <person name="Fronick C."/>
            <person name="Harrison M."/>
            <person name="Strong C."/>
            <person name="Farmer C."/>
            <person name="Delahaunty K."/>
            <person name="Markovic C."/>
            <person name="Hall O."/>
            <person name="Minx P."/>
            <person name="Tomlinson C."/>
            <person name="Mitreva M."/>
            <person name="Nelson J."/>
            <person name="Hou S."/>
            <person name="Wollam A."/>
            <person name="Pepin K.H."/>
            <person name="Johnson M."/>
            <person name="Bhonagiri V."/>
            <person name="Nash W.E."/>
            <person name="Warren W."/>
            <person name="Chinwalla A."/>
            <person name="Mardis E.R."/>
            <person name="Wilson R.K."/>
        </authorList>
    </citation>
    <scope>NUCLEOTIDE SEQUENCE [LARGE SCALE GENOMIC DNA]</scope>
    <source>
        <strain evidence="4 5">ATCC 51271</strain>
    </source>
</reference>
<organism evidence="4 5">
    <name type="scientific">Catonella morbi ATCC 51271</name>
    <dbReference type="NCBI Taxonomy" id="592026"/>
    <lineage>
        <taxon>Bacteria</taxon>
        <taxon>Bacillati</taxon>
        <taxon>Bacillota</taxon>
        <taxon>Clostridia</taxon>
        <taxon>Lachnospirales</taxon>
        <taxon>Lachnospiraceae</taxon>
        <taxon>Catonella</taxon>
    </lineage>
</organism>
<dbReference type="HOGENOM" id="CLU_047532_0_0_9"/>
<evidence type="ECO:0000256" key="1">
    <source>
        <dbReference type="SAM" id="Phobius"/>
    </source>
</evidence>
<dbReference type="InterPro" id="IPR058729">
    <property type="entry name" value="Beta-barrel_RND-rel"/>
</dbReference>
<feature type="domain" description="RND related barrel-sandwich hybrid" evidence="3">
    <location>
        <begin position="78"/>
        <end position="241"/>
    </location>
</feature>
<dbReference type="OrthoDB" id="1834786at2"/>
<evidence type="ECO:0000313" key="5">
    <source>
        <dbReference type="Proteomes" id="UP000018227"/>
    </source>
</evidence>
<dbReference type="EMBL" id="ACIL03000002">
    <property type="protein sequence ID" value="ESL04719.1"/>
    <property type="molecule type" value="Genomic_DNA"/>
</dbReference>
<evidence type="ECO:0000313" key="4">
    <source>
        <dbReference type="EMBL" id="ESL04719.1"/>
    </source>
</evidence>
<protein>
    <recommendedName>
        <fullName evidence="6">Membrane fusion protein</fullName>
    </recommendedName>
</protein>
<sequence>MAKQNLAKKRKNNVVHYEDRKPAKKHFNVGYFLFFIIFVYILGHTAIFMSREKTSVYRVVSDEKSEVINTTGLALRKERIFKSKEAGYINYYVSGNSRVHKGEVVFSIDKTGSIYSKLMMDDQTDESGERLTGILHQFQINRDDNFGSTYSLKESMNETVMTTSGKMVMAKLNKATDASEYLNLNYADDSGIVVYGADGLEDMTEEKITQDIFEKQNSYILKTAAENEGKVETGEAVYKLISDEVWNVVVPINETQKELLKEKTYVDAVVDNKGFIARAQARIAEINGGNYLVLKFFNYMVDYADKRFVNIYIVLKSITGLKVPKSSVVERQVYEIPEEYYVGGGGNRSGGFTIQTVGKNNEIITKYIETEICYKDDKNKMIYIDLNESFKPGDEIIEPNSGNIYKISKTKLLKGVYNINNGYPRFRHVEPDTENINSDDSEYYLIPSDKGYFLNEYDNIILNADKVGKE</sequence>
<keyword evidence="1" id="KW-0472">Membrane</keyword>
<keyword evidence="1" id="KW-0812">Transmembrane</keyword>
<keyword evidence="5" id="KW-1185">Reference proteome</keyword>
<evidence type="ECO:0008006" key="6">
    <source>
        <dbReference type="Google" id="ProtNLM"/>
    </source>
</evidence>
<evidence type="ECO:0000259" key="3">
    <source>
        <dbReference type="Pfam" id="PF26018"/>
    </source>
</evidence>
<dbReference type="Proteomes" id="UP000018227">
    <property type="component" value="Unassembled WGS sequence"/>
</dbReference>
<feature type="transmembrane region" description="Helical" evidence="1">
    <location>
        <begin position="29"/>
        <end position="49"/>
    </location>
</feature>
<dbReference type="RefSeq" id="WP_023353011.1">
    <property type="nucleotide sequence ID" value="NZ_KI535366.1"/>
</dbReference>
<dbReference type="InterPro" id="IPR058709">
    <property type="entry name" value="BSH_RND-rel"/>
</dbReference>
<feature type="domain" description="RND related beta-barrel" evidence="2">
    <location>
        <begin position="246"/>
        <end position="316"/>
    </location>
</feature>
<gene>
    <name evidence="4" type="ORF">GCWU0000282_000106</name>
</gene>
<dbReference type="eggNOG" id="COG0845">
    <property type="taxonomic scope" value="Bacteria"/>
</dbReference>
<dbReference type="Pfam" id="PF26011">
    <property type="entry name" value="Beta-barrel_RND_rel"/>
    <property type="match status" value="1"/>
</dbReference>
<dbReference type="STRING" id="592026.GCWU0000282_000106"/>
<comment type="caution">
    <text evidence="4">The sequence shown here is derived from an EMBL/GenBank/DDBJ whole genome shotgun (WGS) entry which is preliminary data.</text>
</comment>
<keyword evidence="1" id="KW-1133">Transmembrane helix</keyword>
<dbReference type="AlphaFoldDB" id="V2XRB7"/>
<name>V2XRB7_9FIRM</name>
<dbReference type="Pfam" id="PF26018">
    <property type="entry name" value="BSH_RND_rel"/>
    <property type="match status" value="1"/>
</dbReference>
<accession>V2XRB7</accession>
<proteinExistence type="predicted"/>